<keyword evidence="4" id="KW-1133">Transmembrane helix</keyword>
<dbReference type="InterPro" id="IPR029787">
    <property type="entry name" value="Nucleotide_cyclase"/>
</dbReference>
<comment type="cofactor">
    <cofactor evidence="1">
        <name>Mg(2+)</name>
        <dbReference type="ChEBI" id="CHEBI:18420"/>
    </cofactor>
</comment>
<dbReference type="InterPro" id="IPR000014">
    <property type="entry name" value="PAS"/>
</dbReference>
<dbReference type="SMART" id="SM00091">
    <property type="entry name" value="PAS"/>
    <property type="match status" value="2"/>
</dbReference>
<dbReference type="EC" id="2.7.7.65" evidence="2"/>
<dbReference type="GO" id="GO:0052621">
    <property type="term" value="F:diguanylate cyclase activity"/>
    <property type="evidence" value="ECO:0007669"/>
    <property type="project" value="UniProtKB-EC"/>
</dbReference>
<organism evidence="8 9">
    <name type="scientific">Thiosulfativibrio zosterae</name>
    <dbReference type="NCBI Taxonomy" id="2675053"/>
    <lineage>
        <taxon>Bacteria</taxon>
        <taxon>Pseudomonadati</taxon>
        <taxon>Pseudomonadota</taxon>
        <taxon>Gammaproteobacteria</taxon>
        <taxon>Thiotrichales</taxon>
        <taxon>Piscirickettsiaceae</taxon>
        <taxon>Thiosulfativibrio</taxon>
    </lineage>
</organism>
<dbReference type="InterPro" id="IPR000160">
    <property type="entry name" value="GGDEF_dom"/>
</dbReference>
<keyword evidence="4" id="KW-0812">Transmembrane</keyword>
<dbReference type="NCBIfam" id="TIGR00229">
    <property type="entry name" value="sensory_box"/>
    <property type="match status" value="1"/>
</dbReference>
<evidence type="ECO:0000256" key="3">
    <source>
        <dbReference type="ARBA" id="ARBA00034247"/>
    </source>
</evidence>
<evidence type="ECO:0000256" key="2">
    <source>
        <dbReference type="ARBA" id="ARBA00012528"/>
    </source>
</evidence>
<dbReference type="InterPro" id="IPR043128">
    <property type="entry name" value="Rev_trsase/Diguanyl_cyclase"/>
</dbReference>
<dbReference type="InterPro" id="IPR001610">
    <property type="entry name" value="PAC"/>
</dbReference>
<evidence type="ECO:0000259" key="6">
    <source>
        <dbReference type="PROSITE" id="PS50113"/>
    </source>
</evidence>
<gene>
    <name evidence="8" type="ORF">THMIRHAT_01740</name>
</gene>
<evidence type="ECO:0000256" key="4">
    <source>
        <dbReference type="SAM" id="Phobius"/>
    </source>
</evidence>
<dbReference type="InterPro" id="IPR029150">
    <property type="entry name" value="dCache_3"/>
</dbReference>
<evidence type="ECO:0000259" key="7">
    <source>
        <dbReference type="PROSITE" id="PS50887"/>
    </source>
</evidence>
<dbReference type="CDD" id="cd01949">
    <property type="entry name" value="GGDEF"/>
    <property type="match status" value="1"/>
</dbReference>
<sequence>MFKQTLKYLFIYLSITGVLIAFSINSYQSRVLSHLDSEKELVLNTYQSVVDSFEYQSEILYINRINRPEVINLFKNAKDADLETQAKIRNSLYHNLLDMYQTMNHFQLKQLHFHLPNNQSFLRFHRPEVFGDDLTGVRKTVEYVNRTHEKIEGFEEGRIYNGYRFVYPLFDGKDYLGSVETSVSIAIILKEMQKNLAFDNDFIIKRSVVENKVFKSEQKNYQTAQFNNEYFHEASIKPRNRELINQLMDEYLKEHTLDGNDFVALQKIKSKFYIIKGISISNAVTHEPVAYILSAREHEDLATLYQKLSLTILAILLFVGFALLVYRHIDNQKRALEVEKTIHNRIETISSLGSWQLDINTNQMQWSDELYHLLDCSSSDIFPTLELLMEFIHPKDRLMVKEVYQRAIQRGHDFSIEHRIVRSNGIIRTVRHTLSIEKDRDGLVCHVLGMLLDITELKMFESELEKARLSYETLLKNVPEIIYRAECNIERTVEYINDAVQENLGFTPKQFKYNQDKSLNRLIHKSDRLAYLKALENTLNHGVKLDIEYRMHNDKGDIIWVHENTQRILDENDSCHLDGIIQNRTQEKLAQENLQKIIDLQDNIVILTNGATMSFANNSFYEFFQYNDLNHFLLKHQCVCEFFLPNPKFFSLEKVPEGELWSNIISKLPLSQRKVLIKNPKTLQIHAFNVHTNPFDDLRNIIVLTDITNSIKELDELRYQSQHDPLTGLYNRNFIDHHFSLLSQGATAKGRQLALILFDIDHFKNVNDNFGHNCGDEVLKTLSKQVGERLRGSDVLIRWGGEEFIILSEVSHPEQATQLAETLREIIANIKYNCVESVTSSFGVTLTQKLETLTPTVERADQALYQAKEQGRNRVVSLFAHPEET</sequence>
<dbReference type="RefSeq" id="WP_173289847.1">
    <property type="nucleotide sequence ID" value="NZ_AP021888.1"/>
</dbReference>
<evidence type="ECO:0000259" key="5">
    <source>
        <dbReference type="PROSITE" id="PS50112"/>
    </source>
</evidence>
<dbReference type="PANTHER" id="PTHR45138">
    <property type="entry name" value="REGULATORY COMPONENTS OF SENSORY TRANSDUCTION SYSTEM"/>
    <property type="match status" value="1"/>
</dbReference>
<dbReference type="Pfam" id="PF14827">
    <property type="entry name" value="dCache_3"/>
    <property type="match status" value="1"/>
</dbReference>
<feature type="transmembrane region" description="Helical" evidence="4">
    <location>
        <begin position="308"/>
        <end position="326"/>
    </location>
</feature>
<dbReference type="InterPro" id="IPR013655">
    <property type="entry name" value="PAS_fold_3"/>
</dbReference>
<dbReference type="PROSITE" id="PS50113">
    <property type="entry name" value="PAC"/>
    <property type="match status" value="2"/>
</dbReference>
<keyword evidence="9" id="KW-1185">Reference proteome</keyword>
<dbReference type="PANTHER" id="PTHR45138:SF9">
    <property type="entry name" value="DIGUANYLATE CYCLASE DGCM-RELATED"/>
    <property type="match status" value="1"/>
</dbReference>
<name>A0A6F8PK29_9GAMM</name>
<evidence type="ECO:0000256" key="1">
    <source>
        <dbReference type="ARBA" id="ARBA00001946"/>
    </source>
</evidence>
<dbReference type="PROSITE" id="PS50887">
    <property type="entry name" value="GGDEF"/>
    <property type="match status" value="1"/>
</dbReference>
<dbReference type="InterPro" id="IPR000700">
    <property type="entry name" value="PAS-assoc_C"/>
</dbReference>
<dbReference type="Proteomes" id="UP000501466">
    <property type="component" value="Chromosome"/>
</dbReference>
<dbReference type="FunFam" id="3.30.70.270:FF:000001">
    <property type="entry name" value="Diguanylate cyclase domain protein"/>
    <property type="match status" value="1"/>
</dbReference>
<dbReference type="SMART" id="SM00086">
    <property type="entry name" value="PAC"/>
    <property type="match status" value="2"/>
</dbReference>
<protein>
    <recommendedName>
        <fullName evidence="2">diguanylate cyclase</fullName>
        <ecNumber evidence="2">2.7.7.65</ecNumber>
    </recommendedName>
</protein>
<feature type="domain" description="GGDEF" evidence="7">
    <location>
        <begin position="751"/>
        <end position="880"/>
    </location>
</feature>
<dbReference type="Pfam" id="PF00990">
    <property type="entry name" value="GGDEF"/>
    <property type="match status" value="1"/>
</dbReference>
<dbReference type="NCBIfam" id="TIGR00254">
    <property type="entry name" value="GGDEF"/>
    <property type="match status" value="1"/>
</dbReference>
<dbReference type="SUPFAM" id="SSF55785">
    <property type="entry name" value="PYP-like sensor domain (PAS domain)"/>
    <property type="match status" value="2"/>
</dbReference>
<dbReference type="CDD" id="cd00130">
    <property type="entry name" value="PAS"/>
    <property type="match status" value="2"/>
</dbReference>
<dbReference type="EMBL" id="AP021888">
    <property type="protein sequence ID" value="BBP42428.1"/>
    <property type="molecule type" value="Genomic_DNA"/>
</dbReference>
<dbReference type="PROSITE" id="PS50112">
    <property type="entry name" value="PAS"/>
    <property type="match status" value="2"/>
</dbReference>
<feature type="domain" description="PAS" evidence="5">
    <location>
        <begin position="467"/>
        <end position="542"/>
    </location>
</feature>
<proteinExistence type="predicted"/>
<dbReference type="Gene3D" id="2.10.70.100">
    <property type="match status" value="1"/>
</dbReference>
<feature type="domain" description="PAS" evidence="5">
    <location>
        <begin position="338"/>
        <end position="411"/>
    </location>
</feature>
<reference evidence="9" key="1">
    <citation type="submission" date="2019-11" db="EMBL/GenBank/DDBJ databases">
        <title>Isolation and characterization of two novel species in the genus Thiomicrorhabdus.</title>
        <authorList>
            <person name="Mochizuki J."/>
            <person name="Kojima H."/>
            <person name="Fukui M."/>
        </authorList>
    </citation>
    <scope>NUCLEOTIDE SEQUENCE [LARGE SCALE GENOMIC DNA]</scope>
    <source>
        <strain evidence="9">AkT22</strain>
    </source>
</reference>
<dbReference type="Pfam" id="PF08447">
    <property type="entry name" value="PAS_3"/>
    <property type="match status" value="2"/>
</dbReference>
<dbReference type="Gene3D" id="3.30.450.20">
    <property type="entry name" value="PAS domain"/>
    <property type="match status" value="2"/>
</dbReference>
<dbReference type="KEGG" id="tzo:THMIRHAT_01740"/>
<dbReference type="InterPro" id="IPR050469">
    <property type="entry name" value="Diguanylate_Cyclase"/>
</dbReference>
<feature type="transmembrane region" description="Helical" evidence="4">
    <location>
        <begin position="6"/>
        <end position="24"/>
    </location>
</feature>
<feature type="domain" description="PAC" evidence="6">
    <location>
        <begin position="545"/>
        <end position="596"/>
    </location>
</feature>
<dbReference type="SUPFAM" id="SSF55073">
    <property type="entry name" value="Nucleotide cyclase"/>
    <property type="match status" value="1"/>
</dbReference>
<evidence type="ECO:0000313" key="8">
    <source>
        <dbReference type="EMBL" id="BBP42428.1"/>
    </source>
</evidence>
<keyword evidence="4" id="KW-0472">Membrane</keyword>
<evidence type="ECO:0000313" key="9">
    <source>
        <dbReference type="Proteomes" id="UP000501466"/>
    </source>
</evidence>
<dbReference type="SMART" id="SM00267">
    <property type="entry name" value="GGDEF"/>
    <property type="match status" value="1"/>
</dbReference>
<dbReference type="AlphaFoldDB" id="A0A6F8PK29"/>
<accession>A0A6F8PK29</accession>
<feature type="domain" description="PAC" evidence="6">
    <location>
        <begin position="414"/>
        <end position="466"/>
    </location>
</feature>
<comment type="catalytic activity">
    <reaction evidence="3">
        <text>2 GTP = 3',3'-c-di-GMP + 2 diphosphate</text>
        <dbReference type="Rhea" id="RHEA:24898"/>
        <dbReference type="ChEBI" id="CHEBI:33019"/>
        <dbReference type="ChEBI" id="CHEBI:37565"/>
        <dbReference type="ChEBI" id="CHEBI:58805"/>
        <dbReference type="EC" id="2.7.7.65"/>
    </reaction>
</comment>
<dbReference type="InterPro" id="IPR035965">
    <property type="entry name" value="PAS-like_dom_sf"/>
</dbReference>
<dbReference type="Gene3D" id="3.30.70.270">
    <property type="match status" value="1"/>
</dbReference>